<protein>
    <submittedName>
        <fullName evidence="1">Uncharacterized protein</fullName>
    </submittedName>
</protein>
<name>A0A3N6MN22_NATCH</name>
<proteinExistence type="predicted"/>
<reference evidence="1 2" key="1">
    <citation type="submission" date="2018-10" db="EMBL/GenBank/DDBJ databases">
        <title>Natrarchaeobius chitinivorans gen. nov., sp. nov., and Natrarchaeobius haloalkaliphilus sp. nov., alkaliphilic, chitin-utilizing haloarchaea from hypersaline alkaline lakes.</title>
        <authorList>
            <person name="Sorokin D.Y."/>
            <person name="Elcheninov A.G."/>
            <person name="Kostrikina N.A."/>
            <person name="Bale N.J."/>
            <person name="Sinninghe Damste J.S."/>
            <person name="Khijniak T.V."/>
            <person name="Kublanov I.V."/>
            <person name="Toshchakov S.V."/>
        </authorList>
    </citation>
    <scope>NUCLEOTIDE SEQUENCE [LARGE SCALE GENOMIC DNA]</scope>
    <source>
        <strain evidence="1 2">AArcht7</strain>
    </source>
</reference>
<dbReference type="EMBL" id="REFZ01000019">
    <property type="protein sequence ID" value="RQG97461.1"/>
    <property type="molecule type" value="Genomic_DNA"/>
</dbReference>
<sequence length="65" mass="7507">MLERRPSRYKVIALGGRSRFDAGRDGRFRRVPTPLAADCSPNRYESTRAFCRFGNESDRKSQKVL</sequence>
<accession>A0A3N6MN22</accession>
<comment type="caution">
    <text evidence="1">The sequence shown here is derived from an EMBL/GenBank/DDBJ whole genome shotgun (WGS) entry which is preliminary data.</text>
</comment>
<gene>
    <name evidence="1" type="ORF">EA472_19050</name>
</gene>
<dbReference type="Proteomes" id="UP000281431">
    <property type="component" value="Unassembled WGS sequence"/>
</dbReference>
<evidence type="ECO:0000313" key="2">
    <source>
        <dbReference type="Proteomes" id="UP000281431"/>
    </source>
</evidence>
<evidence type="ECO:0000313" key="1">
    <source>
        <dbReference type="EMBL" id="RQG97461.1"/>
    </source>
</evidence>
<dbReference type="AlphaFoldDB" id="A0A3N6MN22"/>
<organism evidence="1 2">
    <name type="scientific">Natrarchaeobius chitinivorans</name>
    <dbReference type="NCBI Taxonomy" id="1679083"/>
    <lineage>
        <taxon>Archaea</taxon>
        <taxon>Methanobacteriati</taxon>
        <taxon>Methanobacteriota</taxon>
        <taxon>Stenosarchaea group</taxon>
        <taxon>Halobacteria</taxon>
        <taxon>Halobacteriales</taxon>
        <taxon>Natrialbaceae</taxon>
        <taxon>Natrarchaeobius</taxon>
    </lineage>
</organism>
<keyword evidence="2" id="KW-1185">Reference proteome</keyword>